<organism evidence="4 5">
    <name type="scientific">Physocladia obscura</name>
    <dbReference type="NCBI Taxonomy" id="109957"/>
    <lineage>
        <taxon>Eukaryota</taxon>
        <taxon>Fungi</taxon>
        <taxon>Fungi incertae sedis</taxon>
        <taxon>Chytridiomycota</taxon>
        <taxon>Chytridiomycota incertae sedis</taxon>
        <taxon>Chytridiomycetes</taxon>
        <taxon>Chytridiales</taxon>
        <taxon>Chytriomycetaceae</taxon>
        <taxon>Physocladia</taxon>
    </lineage>
</organism>
<evidence type="ECO:0000256" key="2">
    <source>
        <dbReference type="SAM" id="MobiDB-lite"/>
    </source>
</evidence>
<evidence type="ECO:0000313" key="5">
    <source>
        <dbReference type="Proteomes" id="UP001211907"/>
    </source>
</evidence>
<dbReference type="Proteomes" id="UP001211907">
    <property type="component" value="Unassembled WGS sequence"/>
</dbReference>
<comment type="caution">
    <text evidence="4">The sequence shown here is derived from an EMBL/GenBank/DDBJ whole genome shotgun (WGS) entry which is preliminary data.</text>
</comment>
<keyword evidence="5" id="KW-1185">Reference proteome</keyword>
<accession>A0AAD5XEX5</accession>
<dbReference type="SUPFAM" id="SSF54928">
    <property type="entry name" value="RNA-binding domain, RBD"/>
    <property type="match status" value="1"/>
</dbReference>
<dbReference type="AlphaFoldDB" id="A0AAD5XEX5"/>
<evidence type="ECO:0000313" key="4">
    <source>
        <dbReference type="EMBL" id="KAJ3130844.1"/>
    </source>
</evidence>
<proteinExistence type="predicted"/>
<dbReference type="PANTHER" id="PTHR19965">
    <property type="entry name" value="RNA AND EXPORT FACTOR BINDING PROTEIN"/>
    <property type="match status" value="1"/>
</dbReference>
<dbReference type="PANTHER" id="PTHR19965:SF35">
    <property type="entry name" value="RNA ANNEALING PROTEIN YRA1"/>
    <property type="match status" value="1"/>
</dbReference>
<gene>
    <name evidence="4" type="ORF">HK100_007351</name>
</gene>
<sequence length="286" mass="31046">MDKSLDELITLNKRRGTRGGDDGTGYSNPRNKTRGARGNGARRTVPYEPPSSQANKKEDLSALIANYLPTLTAIAKPIIDYDNSGRSLGTATIFFESPVDVLQAKNTLDGLTLLDSIVKTDIDEVTLVIPDSGGVLNDEGEYMYRSILDRLGSKRPAPISGVAAPGSVLERLGSRVLDRLGPTVIYSNNSRGGRGHRQSNTGGRRRDVSTEELDKQMDAYLNGDGQPMSLDDDNVATVNKVAEQRIFGRKQNRQEFIDFDSPAADPYTTVGGGHSSGRVLLNYDDI</sequence>
<dbReference type="InterPro" id="IPR025715">
    <property type="entry name" value="FoP_C"/>
</dbReference>
<dbReference type="InterPro" id="IPR035979">
    <property type="entry name" value="RBD_domain_sf"/>
</dbReference>
<keyword evidence="1" id="KW-0694">RNA-binding</keyword>
<dbReference type="Pfam" id="PF13865">
    <property type="entry name" value="FoP_duplication"/>
    <property type="match status" value="1"/>
</dbReference>
<dbReference type="GO" id="GO:0003729">
    <property type="term" value="F:mRNA binding"/>
    <property type="evidence" value="ECO:0007669"/>
    <property type="project" value="TreeGrafter"/>
</dbReference>
<reference evidence="4" key="1">
    <citation type="submission" date="2020-05" db="EMBL/GenBank/DDBJ databases">
        <title>Phylogenomic resolution of chytrid fungi.</title>
        <authorList>
            <person name="Stajich J.E."/>
            <person name="Amses K."/>
            <person name="Simmons R."/>
            <person name="Seto K."/>
            <person name="Myers J."/>
            <person name="Bonds A."/>
            <person name="Quandt C.A."/>
            <person name="Barry K."/>
            <person name="Liu P."/>
            <person name="Grigoriev I."/>
            <person name="Longcore J.E."/>
            <person name="James T.Y."/>
        </authorList>
    </citation>
    <scope>NUCLEOTIDE SEQUENCE</scope>
    <source>
        <strain evidence="4">JEL0513</strain>
    </source>
</reference>
<feature type="region of interest" description="Disordered" evidence="2">
    <location>
        <begin position="9"/>
        <end position="56"/>
    </location>
</feature>
<dbReference type="GO" id="GO:0005634">
    <property type="term" value="C:nucleus"/>
    <property type="evidence" value="ECO:0007669"/>
    <property type="project" value="TreeGrafter"/>
</dbReference>
<dbReference type="InterPro" id="IPR051229">
    <property type="entry name" value="ALYREF_mRNA_export"/>
</dbReference>
<dbReference type="GO" id="GO:0006406">
    <property type="term" value="P:mRNA export from nucleus"/>
    <property type="evidence" value="ECO:0007669"/>
    <property type="project" value="TreeGrafter"/>
</dbReference>
<protein>
    <recommendedName>
        <fullName evidence="3">Chromatin target of PRMT1 protein C-terminal domain-containing protein</fullName>
    </recommendedName>
</protein>
<evidence type="ECO:0000256" key="1">
    <source>
        <dbReference type="ARBA" id="ARBA00022884"/>
    </source>
</evidence>
<name>A0AAD5XEX5_9FUNG</name>
<feature type="region of interest" description="Disordered" evidence="2">
    <location>
        <begin position="187"/>
        <end position="209"/>
    </location>
</feature>
<feature type="domain" description="Chromatin target of PRMT1 protein C-terminal" evidence="3">
    <location>
        <begin position="188"/>
        <end position="233"/>
    </location>
</feature>
<evidence type="ECO:0000259" key="3">
    <source>
        <dbReference type="Pfam" id="PF13865"/>
    </source>
</evidence>
<dbReference type="EMBL" id="JADGJH010000346">
    <property type="protein sequence ID" value="KAJ3130844.1"/>
    <property type="molecule type" value="Genomic_DNA"/>
</dbReference>